<dbReference type="Pfam" id="PF00805">
    <property type="entry name" value="Pentapeptide"/>
    <property type="match status" value="3"/>
</dbReference>
<dbReference type="PANTHER" id="PTHR14136">
    <property type="entry name" value="BTB_POZ DOMAIN-CONTAINING PROTEIN KCTD9"/>
    <property type="match status" value="1"/>
</dbReference>
<reference evidence="2 3" key="1">
    <citation type="submission" date="2017-06" db="EMBL/GenBank/DDBJ databases">
        <title>Genome sequencing of cyanobaciteial culture collection at National Institute for Environmental Studies (NIES).</title>
        <authorList>
            <person name="Hirose Y."/>
            <person name="Shimura Y."/>
            <person name="Fujisawa T."/>
            <person name="Nakamura Y."/>
            <person name="Kawachi M."/>
        </authorList>
    </citation>
    <scope>NUCLEOTIDE SEQUENCE [LARGE SCALE GENOMIC DNA]</scope>
    <source>
        <strain evidence="2 3">NIES-21</strain>
        <plasmid evidence="3">Plasmid2 dna</plasmid>
    </source>
</reference>
<dbReference type="InterPro" id="IPR001646">
    <property type="entry name" value="5peptide_repeat"/>
</dbReference>
<feature type="transmembrane region" description="Helical" evidence="1">
    <location>
        <begin position="186"/>
        <end position="203"/>
    </location>
</feature>
<geneLocation type="plasmid" evidence="3">
    <name>Plasmid2 dna</name>
</geneLocation>
<dbReference type="InterPro" id="IPR051082">
    <property type="entry name" value="Pentapeptide-BTB/POZ_domain"/>
</dbReference>
<gene>
    <name evidence="2" type="ORF">NIES21_58760</name>
</gene>
<feature type="transmembrane region" description="Helical" evidence="1">
    <location>
        <begin position="94"/>
        <end position="113"/>
    </location>
</feature>
<evidence type="ECO:0000313" key="3">
    <source>
        <dbReference type="Proteomes" id="UP000218287"/>
    </source>
</evidence>
<feature type="transmembrane region" description="Helical" evidence="1">
    <location>
        <begin position="120"/>
        <end position="139"/>
    </location>
</feature>
<keyword evidence="2" id="KW-0614">Plasmid</keyword>
<feature type="transmembrane region" description="Helical" evidence="1">
    <location>
        <begin position="54"/>
        <end position="74"/>
    </location>
</feature>
<evidence type="ECO:0000313" key="2">
    <source>
        <dbReference type="EMBL" id="BAY20006.1"/>
    </source>
</evidence>
<keyword evidence="1" id="KW-1133">Transmembrane helix</keyword>
<dbReference type="OrthoDB" id="528457at2"/>
<dbReference type="EMBL" id="AP018176">
    <property type="protein sequence ID" value="BAY20006.1"/>
    <property type="molecule type" value="Genomic_DNA"/>
</dbReference>
<dbReference type="SUPFAM" id="SSF141571">
    <property type="entry name" value="Pentapeptide repeat-like"/>
    <property type="match status" value="2"/>
</dbReference>
<accession>A0A1Z4GRR7</accession>
<sequence>MANKFHCANLQGRNFRGKNLAAADFSYADIRGADFRNAVLVGANFQNAKAGLPIFWGISLVSLSLLLSFFSGLISAYSGAFIGDLLSNDIHEKYFFGIFSLLNLVLFLIVIFWQGLGATLVTLAEVVAAFLIAALAFLPENEVGTNLILGSVFSTLAITGVLAGIGHMAVSVAVARLIALPKARTLTALMAFSGALLGTLLGVRSHESAYFTAGLIGLVAIISASYIGWQAIAGENKYSLIRMLSIGLVAQKGTSFYGANLTDADFNQATLKSVDFRKAILTRTCWYHAQKLAQARVEGTYLEHSKVQQLLITKDGREQNFDRLDLREVNLKDANLQDASLICTDLSAATLQNANLSGAKLAQAQLYHTNLTQACLTGAYIENWGISTNTQLDSVKCEYIYMQLPTKDDPDPCRKPDNRQETFNEGDFADFIAPIIKTLDLYHTQNVDLREVGKNFKTLDLFHYEGIDPSAAAIAITQLAENHPEAELEILALEGRGQEKVRVQAKVSGNANRSELYKEYFQKYTEIQSLPHSDLQALLLGVQEKDERIRSLERLLENAIYQPKFYVETYQNKGEFIMSESKGNVNISDVQGSVSGVAAAGENQTMTGVAIGAISGSVTNTINQLPESPESDKPSIKELLTQLQTAIQAEPSLPDEDKAEALEQVKTLAEAAHKPEDGVLQKAAKTAMKILRGTVSSLPEAAKLVEASTKLLPIISKILLLI</sequence>
<dbReference type="Proteomes" id="UP000218287">
    <property type="component" value="Plasmid Plasmid2 dna"/>
</dbReference>
<evidence type="ECO:0000256" key="1">
    <source>
        <dbReference type="SAM" id="Phobius"/>
    </source>
</evidence>
<dbReference type="AlphaFoldDB" id="A0A1Z4GRR7"/>
<keyword evidence="1" id="KW-0472">Membrane</keyword>
<dbReference type="PANTHER" id="PTHR14136:SF17">
    <property type="entry name" value="BTB_POZ DOMAIN-CONTAINING PROTEIN KCTD9"/>
    <property type="match status" value="1"/>
</dbReference>
<feature type="transmembrane region" description="Helical" evidence="1">
    <location>
        <begin position="209"/>
        <end position="229"/>
    </location>
</feature>
<keyword evidence="1" id="KW-0812">Transmembrane</keyword>
<feature type="transmembrane region" description="Helical" evidence="1">
    <location>
        <begin position="151"/>
        <end position="174"/>
    </location>
</feature>
<proteinExistence type="predicted"/>
<name>A0A1Z4GRR7_9CYAN</name>
<keyword evidence="3" id="KW-1185">Reference proteome</keyword>
<dbReference type="Gene3D" id="2.160.20.80">
    <property type="entry name" value="E3 ubiquitin-protein ligase SopA"/>
    <property type="match status" value="2"/>
</dbReference>
<organism evidence="2 3">
    <name type="scientific">Anabaenopsis circularis NIES-21</name>
    <dbReference type="NCBI Taxonomy" id="1085406"/>
    <lineage>
        <taxon>Bacteria</taxon>
        <taxon>Bacillati</taxon>
        <taxon>Cyanobacteriota</taxon>
        <taxon>Cyanophyceae</taxon>
        <taxon>Nostocales</taxon>
        <taxon>Nodulariaceae</taxon>
        <taxon>Anabaenopsis</taxon>
    </lineage>
</organism>
<protein>
    <submittedName>
        <fullName evidence="2">Pentapeptide repeat protein</fullName>
    </submittedName>
</protein>